<evidence type="ECO:0000256" key="2">
    <source>
        <dbReference type="ARBA" id="ARBA00022692"/>
    </source>
</evidence>
<dbReference type="GO" id="GO:0016020">
    <property type="term" value="C:membrane"/>
    <property type="evidence" value="ECO:0007669"/>
    <property type="project" value="UniProtKB-SubCell"/>
</dbReference>
<evidence type="ECO:0000313" key="8">
    <source>
        <dbReference type="Proteomes" id="UP000319976"/>
    </source>
</evidence>
<comment type="subcellular location">
    <subcellularLocation>
        <location evidence="1">Membrane</location>
        <topology evidence="1">Multi-pass membrane protein</topology>
    </subcellularLocation>
</comment>
<dbReference type="PANTHER" id="PTHR38480">
    <property type="entry name" value="SLR0254 PROTEIN"/>
    <property type="match status" value="1"/>
</dbReference>
<feature type="domain" description="RDD" evidence="6">
    <location>
        <begin position="36"/>
        <end position="155"/>
    </location>
</feature>
<dbReference type="Pfam" id="PF06271">
    <property type="entry name" value="RDD"/>
    <property type="match status" value="1"/>
</dbReference>
<keyword evidence="2 5" id="KW-0812">Transmembrane</keyword>
<protein>
    <submittedName>
        <fullName evidence="7">RDD family protein</fullName>
    </submittedName>
</protein>
<dbReference type="KEGG" id="chya:V22_07430"/>
<feature type="transmembrane region" description="Helical" evidence="5">
    <location>
        <begin position="65"/>
        <end position="85"/>
    </location>
</feature>
<dbReference type="RefSeq" id="WP_197439915.1">
    <property type="nucleotide sequence ID" value="NZ_CP036316.1"/>
</dbReference>
<dbReference type="PANTHER" id="PTHR38480:SF1">
    <property type="entry name" value="SLR0254 PROTEIN"/>
    <property type="match status" value="1"/>
</dbReference>
<accession>A0A517T5A3</accession>
<keyword evidence="4 5" id="KW-0472">Membrane</keyword>
<evidence type="ECO:0000256" key="1">
    <source>
        <dbReference type="ARBA" id="ARBA00004141"/>
    </source>
</evidence>
<sequence length="169" mass="18741">MNTTSPETDDDSFQSEVDANYDEQVQQRRTVGCRLQDRILANLIDQITILILVAGIIIAVRDSGLHYALITLMILILVPSYYALFEGAFGATPGKYFYGLKVVSADESRCTFRQAWIRSLCLFVEGNPILLGALPAVISILKTDRRQRIGDLCAGTIVLNLNEATEWVA</sequence>
<evidence type="ECO:0000256" key="5">
    <source>
        <dbReference type="SAM" id="Phobius"/>
    </source>
</evidence>
<evidence type="ECO:0000256" key="3">
    <source>
        <dbReference type="ARBA" id="ARBA00022989"/>
    </source>
</evidence>
<dbReference type="Proteomes" id="UP000319976">
    <property type="component" value="Chromosome"/>
</dbReference>
<dbReference type="InterPro" id="IPR010432">
    <property type="entry name" value="RDD"/>
</dbReference>
<gene>
    <name evidence="7" type="ORF">V22_07430</name>
</gene>
<organism evidence="7 8">
    <name type="scientific">Calycomorphotria hydatis</name>
    <dbReference type="NCBI Taxonomy" id="2528027"/>
    <lineage>
        <taxon>Bacteria</taxon>
        <taxon>Pseudomonadati</taxon>
        <taxon>Planctomycetota</taxon>
        <taxon>Planctomycetia</taxon>
        <taxon>Planctomycetales</taxon>
        <taxon>Planctomycetaceae</taxon>
        <taxon>Calycomorphotria</taxon>
    </lineage>
</organism>
<keyword evidence="8" id="KW-1185">Reference proteome</keyword>
<proteinExistence type="predicted"/>
<evidence type="ECO:0000256" key="4">
    <source>
        <dbReference type="ARBA" id="ARBA00023136"/>
    </source>
</evidence>
<name>A0A517T5A3_9PLAN</name>
<feature type="transmembrane region" description="Helical" evidence="5">
    <location>
        <begin position="39"/>
        <end position="59"/>
    </location>
</feature>
<dbReference type="EMBL" id="CP036316">
    <property type="protein sequence ID" value="QDT63521.1"/>
    <property type="molecule type" value="Genomic_DNA"/>
</dbReference>
<reference evidence="7 8" key="1">
    <citation type="submission" date="2019-02" db="EMBL/GenBank/DDBJ databases">
        <title>Deep-cultivation of Planctomycetes and their phenomic and genomic characterization uncovers novel biology.</title>
        <authorList>
            <person name="Wiegand S."/>
            <person name="Jogler M."/>
            <person name="Boedeker C."/>
            <person name="Pinto D."/>
            <person name="Vollmers J."/>
            <person name="Rivas-Marin E."/>
            <person name="Kohn T."/>
            <person name="Peeters S.H."/>
            <person name="Heuer A."/>
            <person name="Rast P."/>
            <person name="Oberbeckmann S."/>
            <person name="Bunk B."/>
            <person name="Jeske O."/>
            <person name="Meyerdierks A."/>
            <person name="Storesund J.E."/>
            <person name="Kallscheuer N."/>
            <person name="Luecker S."/>
            <person name="Lage O.M."/>
            <person name="Pohl T."/>
            <person name="Merkel B.J."/>
            <person name="Hornburger P."/>
            <person name="Mueller R.-W."/>
            <person name="Bruemmer F."/>
            <person name="Labrenz M."/>
            <person name="Spormann A.M."/>
            <person name="Op den Camp H."/>
            <person name="Overmann J."/>
            <person name="Amann R."/>
            <person name="Jetten M.S.M."/>
            <person name="Mascher T."/>
            <person name="Medema M.H."/>
            <person name="Devos D.P."/>
            <person name="Kaster A.-K."/>
            <person name="Ovreas L."/>
            <person name="Rohde M."/>
            <person name="Galperin M.Y."/>
            <person name="Jogler C."/>
        </authorList>
    </citation>
    <scope>NUCLEOTIDE SEQUENCE [LARGE SCALE GENOMIC DNA]</scope>
    <source>
        <strain evidence="7 8">V22</strain>
    </source>
</reference>
<dbReference type="AlphaFoldDB" id="A0A517T5A3"/>
<evidence type="ECO:0000313" key="7">
    <source>
        <dbReference type="EMBL" id="QDT63521.1"/>
    </source>
</evidence>
<keyword evidence="3 5" id="KW-1133">Transmembrane helix</keyword>
<evidence type="ECO:0000259" key="6">
    <source>
        <dbReference type="Pfam" id="PF06271"/>
    </source>
</evidence>